<keyword evidence="2" id="KW-0479">Metal-binding</keyword>
<comment type="cofactor">
    <cofactor evidence="2">
        <name>Mg(2+)</name>
        <dbReference type="ChEBI" id="CHEBI:18420"/>
    </cofactor>
    <text evidence="2">Binds 2 magnesium ions per subunit.</text>
</comment>
<organism evidence="3 4">
    <name type="scientific">Actinomadura yumaensis</name>
    <dbReference type="NCBI Taxonomy" id="111807"/>
    <lineage>
        <taxon>Bacteria</taxon>
        <taxon>Bacillati</taxon>
        <taxon>Actinomycetota</taxon>
        <taxon>Actinomycetes</taxon>
        <taxon>Streptosporangiales</taxon>
        <taxon>Thermomonosporaceae</taxon>
        <taxon>Actinomadura</taxon>
    </lineage>
</organism>
<dbReference type="EMBL" id="JBHSXS010000054">
    <property type="protein sequence ID" value="MFC6886456.1"/>
    <property type="molecule type" value="Genomic_DNA"/>
</dbReference>
<dbReference type="SUPFAM" id="SSF64005">
    <property type="entry name" value="Undecaprenyl diphosphate synthase"/>
    <property type="match status" value="1"/>
</dbReference>
<gene>
    <name evidence="3" type="primary">uppS</name>
    <name evidence="3" type="ORF">ACFQKB_42315</name>
</gene>
<feature type="binding site" evidence="2">
    <location>
        <begin position="52"/>
        <end position="55"/>
    </location>
    <ligand>
        <name>substrate</name>
    </ligand>
</feature>
<keyword evidence="2" id="KW-0460">Magnesium</keyword>
<feature type="active site" description="Proton acceptor" evidence="2">
    <location>
        <position position="99"/>
    </location>
</feature>
<evidence type="ECO:0000313" key="4">
    <source>
        <dbReference type="Proteomes" id="UP001596380"/>
    </source>
</evidence>
<dbReference type="PANTHER" id="PTHR10291:SF0">
    <property type="entry name" value="DEHYDRODOLICHYL DIPHOSPHATE SYNTHASE 2"/>
    <property type="match status" value="1"/>
</dbReference>
<feature type="binding site" evidence="2">
    <location>
        <position position="216"/>
    </location>
    <ligand>
        <name>substrate</name>
    </ligand>
</feature>
<dbReference type="NCBIfam" id="TIGR00055">
    <property type="entry name" value="uppS"/>
    <property type="match status" value="1"/>
</dbReference>
<comment type="caution">
    <text evidence="3">The sequence shown here is derived from an EMBL/GenBank/DDBJ whole genome shotgun (WGS) entry which is preliminary data.</text>
</comment>
<keyword evidence="1 2" id="KW-0808">Transferase</keyword>
<feature type="binding site" evidence="2">
    <location>
        <position position="102"/>
    </location>
    <ligand>
        <name>substrate</name>
    </ligand>
</feature>
<evidence type="ECO:0000256" key="2">
    <source>
        <dbReference type="HAMAP-Rule" id="MF_01139"/>
    </source>
</evidence>
<name>A0ABW2CXG0_9ACTN</name>
<evidence type="ECO:0000256" key="1">
    <source>
        <dbReference type="ARBA" id="ARBA00022679"/>
    </source>
</evidence>
<comment type="similarity">
    <text evidence="2">Belongs to the UPP synthase family.</text>
</comment>
<dbReference type="PROSITE" id="PS01066">
    <property type="entry name" value="UPP_SYNTHASE"/>
    <property type="match status" value="1"/>
</dbReference>
<dbReference type="PANTHER" id="PTHR10291">
    <property type="entry name" value="DEHYDRODOLICHYL DIPHOSPHATE SYNTHASE FAMILY MEMBER"/>
    <property type="match status" value="1"/>
</dbReference>
<feature type="binding site" evidence="2">
    <location>
        <begin position="222"/>
        <end position="224"/>
    </location>
    <ligand>
        <name>substrate</name>
    </ligand>
</feature>
<dbReference type="Pfam" id="PF01255">
    <property type="entry name" value="Prenyltransf"/>
    <property type="match status" value="1"/>
</dbReference>
<evidence type="ECO:0000313" key="3">
    <source>
        <dbReference type="EMBL" id="MFC6886456.1"/>
    </source>
</evidence>
<proteinExistence type="inferred from homology"/>
<dbReference type="Proteomes" id="UP001596380">
    <property type="component" value="Unassembled WGS sequence"/>
</dbReference>
<keyword evidence="4" id="KW-1185">Reference proteome</keyword>
<feature type="active site" evidence="2">
    <location>
        <position position="51"/>
    </location>
</feature>
<feature type="binding site" evidence="2">
    <location>
        <position position="51"/>
    </location>
    <ligand>
        <name>Mg(2+)</name>
        <dbReference type="ChEBI" id="CHEBI:18420"/>
    </ligand>
</feature>
<dbReference type="InterPro" id="IPR036424">
    <property type="entry name" value="UPP_synth-like_sf"/>
</dbReference>
<dbReference type="EC" id="2.5.1.-" evidence="2"/>
<dbReference type="GO" id="GO:0016740">
    <property type="term" value="F:transferase activity"/>
    <property type="evidence" value="ECO:0007669"/>
    <property type="project" value="UniProtKB-KW"/>
</dbReference>
<feature type="binding site" evidence="2">
    <location>
        <position position="56"/>
    </location>
    <ligand>
        <name>substrate</name>
    </ligand>
</feature>
<feature type="binding site" evidence="2">
    <location>
        <begin position="96"/>
        <end position="98"/>
    </location>
    <ligand>
        <name>substrate</name>
    </ligand>
</feature>
<comment type="subunit">
    <text evidence="2">Homodimer.</text>
</comment>
<protein>
    <recommendedName>
        <fullName evidence="2">Isoprenyl transferase</fullName>
        <ecNumber evidence="2">2.5.1.-</ecNumber>
    </recommendedName>
</protein>
<feature type="binding site" evidence="2">
    <location>
        <position position="64"/>
    </location>
    <ligand>
        <name>substrate</name>
    </ligand>
</feature>
<dbReference type="HAMAP" id="MF_01139">
    <property type="entry name" value="ISPT"/>
    <property type="match status" value="1"/>
</dbReference>
<feature type="binding site" evidence="2">
    <location>
        <position position="100"/>
    </location>
    <ligand>
        <name>substrate</name>
    </ligand>
</feature>
<accession>A0ABW2CXG0</accession>
<dbReference type="Gene3D" id="3.40.1180.10">
    <property type="entry name" value="Decaprenyl diphosphate synthase-like"/>
    <property type="match status" value="1"/>
</dbReference>
<reference evidence="4" key="1">
    <citation type="journal article" date="2019" name="Int. J. Syst. Evol. Microbiol.">
        <title>The Global Catalogue of Microorganisms (GCM) 10K type strain sequencing project: providing services to taxonomists for standard genome sequencing and annotation.</title>
        <authorList>
            <consortium name="The Broad Institute Genomics Platform"/>
            <consortium name="The Broad Institute Genome Sequencing Center for Infectious Disease"/>
            <person name="Wu L."/>
            <person name="Ma J."/>
        </authorList>
    </citation>
    <scope>NUCLEOTIDE SEQUENCE [LARGE SCALE GENOMIC DNA]</scope>
    <source>
        <strain evidence="4">JCM 3369</strain>
    </source>
</reference>
<sequence>MSSCWPGGPFVWAVGELLRTVSPQKNDGGGIQLTEAGMISGLPRHVACVMDGNGRWAAQRSLPRSSGHAAGEAAVIDVIEAAHRAGIEWLSLFAFSTENWRRPDTEVDFLMRLVQRTIRKHSVMLYARGIRCRFLGHSDARIPPSLVRDIDELADLTRRNTGMTLTIAFDHGGRRDIVQAARSLILNAVPADEVTEETFAAHLPCPDTPEVDLVIRTSGEQRISNFMLWQVAYAEWVFPPVLWPDFDAAQFWECLRIYRSRRRRFGDVQVPVRMERI</sequence>
<dbReference type="RefSeq" id="WP_378046753.1">
    <property type="nucleotide sequence ID" value="NZ_JBHSXE010000001.1"/>
</dbReference>
<feature type="binding site" evidence="2">
    <location>
        <position position="235"/>
    </location>
    <ligand>
        <name>Mg(2+)</name>
        <dbReference type="ChEBI" id="CHEBI:18420"/>
    </ligand>
</feature>
<dbReference type="InterPro" id="IPR001441">
    <property type="entry name" value="UPP_synth-like"/>
</dbReference>
<comment type="function">
    <text evidence="2">Catalyzes the condensation of isopentenyl diphosphate (IPP) with allylic pyrophosphates generating different type of terpenoids.</text>
</comment>
<dbReference type="CDD" id="cd00475">
    <property type="entry name" value="Cis_IPPS"/>
    <property type="match status" value="1"/>
</dbReference>
<feature type="binding site" evidence="2">
    <location>
        <position position="68"/>
    </location>
    <ligand>
        <name>substrate</name>
    </ligand>
</feature>
<dbReference type="InterPro" id="IPR018520">
    <property type="entry name" value="UPP_synth-like_CS"/>
</dbReference>